<organism evidence="8 9">
    <name type="scientific">Paractinoplanes durhamensis</name>
    <dbReference type="NCBI Taxonomy" id="113563"/>
    <lineage>
        <taxon>Bacteria</taxon>
        <taxon>Bacillati</taxon>
        <taxon>Actinomycetota</taxon>
        <taxon>Actinomycetes</taxon>
        <taxon>Micromonosporales</taxon>
        <taxon>Micromonosporaceae</taxon>
        <taxon>Paractinoplanes</taxon>
    </lineage>
</organism>
<dbReference type="Gene3D" id="3.30.559.30">
    <property type="entry name" value="Nonribosomal peptide synthetase, condensation domain"/>
    <property type="match status" value="5"/>
</dbReference>
<dbReference type="Gene3D" id="3.40.50.980">
    <property type="match status" value="2"/>
</dbReference>
<dbReference type="Gene3D" id="3.40.50.12780">
    <property type="entry name" value="N-terminal domain of ligase-like"/>
    <property type="match status" value="3"/>
</dbReference>
<dbReference type="SUPFAM" id="SSF52777">
    <property type="entry name" value="CoA-dependent acyltransferases"/>
    <property type="match status" value="10"/>
</dbReference>
<dbReference type="InterPro" id="IPR000873">
    <property type="entry name" value="AMP-dep_synth/lig_dom"/>
</dbReference>
<feature type="domain" description="Carrier" evidence="7">
    <location>
        <begin position="3082"/>
        <end position="3157"/>
    </location>
</feature>
<dbReference type="InterPro" id="IPR025110">
    <property type="entry name" value="AMP-bd_C"/>
</dbReference>
<dbReference type="Pfam" id="PF00668">
    <property type="entry name" value="Condensation"/>
    <property type="match status" value="5"/>
</dbReference>
<dbReference type="Gene3D" id="2.30.38.10">
    <property type="entry name" value="Luciferase, Domain 3"/>
    <property type="match status" value="1"/>
</dbReference>
<dbReference type="SMART" id="SM00823">
    <property type="entry name" value="PKS_PP"/>
    <property type="match status" value="4"/>
</dbReference>
<evidence type="ECO:0000256" key="5">
    <source>
        <dbReference type="ARBA" id="ARBA00023194"/>
    </source>
</evidence>
<name>A0ABQ3ZEA8_9ACTN</name>
<dbReference type="Gene3D" id="3.30.300.30">
    <property type="match status" value="4"/>
</dbReference>
<feature type="domain" description="Carrier" evidence="7">
    <location>
        <begin position="4033"/>
        <end position="4107"/>
    </location>
</feature>
<feature type="region of interest" description="Disordered" evidence="6">
    <location>
        <begin position="1021"/>
        <end position="1040"/>
    </location>
</feature>
<gene>
    <name evidence="8" type="ORF">Adu01nite_92240</name>
</gene>
<evidence type="ECO:0000259" key="7">
    <source>
        <dbReference type="PROSITE" id="PS50075"/>
    </source>
</evidence>
<evidence type="ECO:0000256" key="1">
    <source>
        <dbReference type="ARBA" id="ARBA00001957"/>
    </source>
</evidence>
<dbReference type="InterPro" id="IPR010060">
    <property type="entry name" value="NRPS_synth"/>
</dbReference>
<dbReference type="PANTHER" id="PTHR45527:SF14">
    <property type="entry name" value="PLIPASTATIN SYNTHASE SUBUNIT B"/>
    <property type="match status" value="1"/>
</dbReference>
<keyword evidence="3" id="KW-0597">Phosphoprotein</keyword>
<accession>A0ABQ3ZEA8</accession>
<dbReference type="InterPro" id="IPR020845">
    <property type="entry name" value="AMP-binding_CS"/>
</dbReference>
<dbReference type="InterPro" id="IPR009081">
    <property type="entry name" value="PP-bd_ACP"/>
</dbReference>
<dbReference type="InterPro" id="IPR042099">
    <property type="entry name" value="ANL_N_sf"/>
</dbReference>
<evidence type="ECO:0000256" key="4">
    <source>
        <dbReference type="ARBA" id="ARBA00022737"/>
    </source>
</evidence>
<keyword evidence="5" id="KW-0045">Antibiotic biosynthesis</keyword>
<evidence type="ECO:0000256" key="3">
    <source>
        <dbReference type="ARBA" id="ARBA00022553"/>
    </source>
</evidence>
<dbReference type="NCBIfam" id="TIGR01720">
    <property type="entry name" value="NRPS-para261"/>
    <property type="match status" value="1"/>
</dbReference>
<dbReference type="PROSITE" id="PS00455">
    <property type="entry name" value="AMP_BINDING"/>
    <property type="match status" value="2"/>
</dbReference>
<evidence type="ECO:0000256" key="6">
    <source>
        <dbReference type="SAM" id="MobiDB-lite"/>
    </source>
</evidence>
<dbReference type="InterPro" id="IPR020806">
    <property type="entry name" value="PKS_PP-bd"/>
</dbReference>
<dbReference type="InterPro" id="IPR001242">
    <property type="entry name" value="Condensation_dom"/>
</dbReference>
<feature type="domain" description="Carrier" evidence="7">
    <location>
        <begin position="2013"/>
        <end position="2088"/>
    </location>
</feature>
<dbReference type="PROSITE" id="PS00012">
    <property type="entry name" value="PHOSPHOPANTETHEINE"/>
    <property type="match status" value="3"/>
</dbReference>
<evidence type="ECO:0000256" key="2">
    <source>
        <dbReference type="ARBA" id="ARBA00022450"/>
    </source>
</evidence>
<dbReference type="Gene3D" id="3.30.559.10">
    <property type="entry name" value="Chloramphenicol acetyltransferase-like domain"/>
    <property type="match status" value="5"/>
</dbReference>
<dbReference type="EMBL" id="BOML01000092">
    <property type="protein sequence ID" value="GIE07874.1"/>
    <property type="molecule type" value="Genomic_DNA"/>
</dbReference>
<feature type="domain" description="Carrier" evidence="7">
    <location>
        <begin position="951"/>
        <end position="1026"/>
    </location>
</feature>
<dbReference type="CDD" id="cd19540">
    <property type="entry name" value="LCL_NRPS-like"/>
    <property type="match status" value="3"/>
</dbReference>
<dbReference type="Gene3D" id="1.10.1200.10">
    <property type="entry name" value="ACP-like"/>
    <property type="match status" value="4"/>
</dbReference>
<dbReference type="InterPro" id="IPR006162">
    <property type="entry name" value="Ppantetheine_attach_site"/>
</dbReference>
<dbReference type="CDD" id="cd17643">
    <property type="entry name" value="A_NRPS_Cytc1-like"/>
    <property type="match status" value="1"/>
</dbReference>
<dbReference type="InterPro" id="IPR045851">
    <property type="entry name" value="AMP-bd_C_sf"/>
</dbReference>
<keyword evidence="2" id="KW-0596">Phosphopantetheine</keyword>
<sequence>MAQMPDQQPTVFPLSAAQQAIWYAEQLDPASPLYLGAEYVEILGPVDEVRFEAALRHTVEECESLHLRVMDTADGPAQVFVRPGDWPMPMVDVSAAADPQPAAMQWMRAAMTEPIDLTTQPPFRLALLRLAADRYFVFLCIHRTAIDGHGFAMVVERMAEVYSALMSGETVAVRPRPIEPLLRAEEAYAASPECAVDREYWQDRLGDLAGTPRLTRRYVERPRLQLRSTDYLPPEKVERLRQLGEATGLRWTRLVIAATAIYAYRTSGVPDVLLGLPVSARVTEIARTTPGMVTNVLPLRLTVTPDLRLAALVAEVGAKTRDLVRHQRYRGEWLRRDLRLPDDVPLFTGPMINIQAGGFEGFGARFAGHPAVVHNLSNRYIDDISITVYDWPNPRGMRIDFEANPLRHDDAGLADRQQRFLQVLNALIGDGDGPDLAGSVARLDALLPGEHRWLLGRPGAATPRRASIAELIRDRVAEEPGIAAVEWPGGALSYADLDETANRLAHLLTARGVGPGALVSLRFPAAGGHLLAVSLLAIAKIGAAYAIAGTPGAVLELTLSEADLPENDAVPRLLLDDAGITEQLDRQPAHFSPRPAHPEELAAIAGGAVLLTQAGLSQALVAEYAGVGGRRTVLIGSTDPSWSAYATLAILTAGRTLVATPDFSDDNPEELVPWLERSDADTVSCTGAMLAQLVEAADAVGSDLPGVQQVVQSGDRFVPVANLRRWWDRVPGRRLHHRYGLAEAPVAAATTWPEFAGRWPTVLAGGRPVAGHAGFVLDAGLAPVPPGVPGELYLFAAHLPTCYANRPGASAAAFVACPYGPPGARMVRTGDLARWNADGELEVLGPAADRRTVRGYGIEAGRVEAAIAAHESVAGVAVVARDAALVGYVTGVAGIPVDEEELRRFAADRLPEFMLPAAFVGVGPLPLTPRGTVDRAALPAPGTPADRAGKGARTEAEELLCRLFADTLGVASVEADDNFFLLGGSSLQCSLLRNKVQAAFGVDVPLRDVFAHPTVAGLAGRLGQAGTPRPPLRAETRPERVPLSPAQDRLWFLYRMQGLSATYNMPLVLRLSGRCDREALTAALWDVTERHETLRTVFPEDGGIAHQRVLPIEAAAPVPHVHVTDEEELPARLAEVVRYGFDLAVEAPIRVELFEVGPSLHVLVVLLHHIAADGWSLVPLARDLAESYAAHLNGDSPRWEPLPVQYADYTLWQRRLIEETADPDSVFSLQSKHWLRVLAGLPEELVLPADRARPAAGSYRGGTVPVVIDADLHAALIAIARECGATVFMVLHAGLAALLTRLGAGRDIPIGVPVAGRFDSALDNLVGFFVNMLVLRADTSGDPAFTELVRRVRDADLTAFAHPDVPFEYLVEALNPQRSTARHPLFQVMLAVQDAPGAAFQMPGLQVELQRVATGTARVDLHFNLFEYRDERGAPAGLAGTCEFSADLFDEPTAVALAERWVQLLRGVAARPEARIGAVDLLSAGERRALAPGRPAQPVTATLPELFAQQVSRTPEAVAVSDGERELTYAELNAAADRLAAALRARGAAPERLVGLALPRSADLVVAVLAVLKAGAGYVPLDPSYPAARLAFMLADADPIVVVSTLATAGSLPPGTPLLIMDDADLASPEAPAAHAPAPDNVAYVIYTSGSTGRPKGCAVTHANVVRLMSSLRQWFDYSADDTWTLFHSYAFDFSIWEMWGALLAGGRLVVVPWEVTRAPDRFLRLLVDQGVTVLSQTPSAFYQLMAADAERPEIGSGLRLRRVVFGGEALDESRLGDWYARHPDDAPGLVNMYGTTETTVHATFQAVDARTAAGGGGRIGVPIPDLDLFVLEPGLQLAAPGVTGELYVAGPGLSRGYLGHAGLSAERFVACPFGPPGARMYRTGDLARWAADATLRYVGRADDQVKVRGFRIELGEIEAALAACAGVGQAAVVARPDGMGGVRLVGFAVPASGAGEVDGRAVRRELAETLPEYMVPSALMVLPRLPLTGNGKLDRAALPEPDRGSGDEFGRPPRGVLEELMCGLYAEVLGWPSVGVDDSFFQIGGHSLLATRLVSRIRLVLGAEVAIRDVFDSPTPAGLAAVVAAATAVVRLPLRVCAPVNGPVPLSYAQRRLWFLHRLEGPGATYNVPLVLELSGHLDAAALRLALTDVVGRHEALRTVFPDEDGVAWQRILPAADAVVPFEVVEAAEDSDDLLAEAVRYPFRLAEQIPVRVTLFRLGPDEHVLLVLMHHIACDGWSLAPLTDDLVAAYTARSNGHEPSWTPLPVQYADYTVWQRDLLGSGEDPDAMLSAQVGYWRAALAGLPDELPMPADRPRPVVTSFRGGFVDFDFPPELHAAMAALAARTGTTLFMVLQAGLSALLTRLGAGTDIPIGTPIAGRTDTALDDLIGFFVNTLVCRIDTGGRPTFTELLTRVREQALAAYAHQDVPFEYLVEALNPPRSAARHPLFQIGLVLQNSAAGTLEMPGLRLRQRRVPTGTARFDLMISVREQDGSLTATVEYSTDLYEPGTVRALTERWQRLLTAAVDRPDTPITDITVLAPHEVAALVPPVPTDVDAGSMPAPCELFQRQVARTPDATAVVDGAVHLSYAELDAAANRLARLLVSHGAGPERVVAVGLARSAELVVAIVAVLKTGAAYLPVNPDHPVARISRVLSDVRPTAIVSTGAVAAGWAGAVHPDLPEPLLLDDPGMMAALAGLRDTTMTDAERLHPLHPAHPAYVIYTSGSTGTPKGVVMPAAALSNLVRWQIGVLPGGPGRRTAQFAALGFDVSVQELLGALACGRTLVTIAAETRADMAALVRWLDDSGIDQLFAVNSVIGALAGAAMDAGLPLAGLRDVIQGGEALHLGERAWQWFDSVPGRRLHNHYGPTETHAATAYTVPDRAGLRPEPLPIGAPIDGLRCYLLDADLRPVPPGVLGELYLAGTGLARGYQGRAGMSAERFVACPFGIGARMYRTGDLCRQDAAGVLRFAGRTDDQVKVRGFRVEPGEIEAALAACADVGQAAVVAWPGGAAGVRLVGYATSVPGAADLDGRVLREQMAVRLPDYMVPAAVMVLERLPLTSNGKLDRAALPEPDFGASGGRSPRGVLEELMCGLYAEVLGLDAVGVDDSFFDVGGHSLLATRLVSRIRSVLGAEVAIRDVFDSPTPAGLAAVVAAATAVVRPPLRTRPASMSRVPLSFAQRRLWFLHRLEGPGASYNMPLVLELSGHLDEAAMRQALTDVVARHETLRTMFPDEDGVAWQEIVPVDRLSVPFDVVEVGGGAVAELLAEEVRYPFELAEQIPVRATLFRLGADRYVLLVLFHHIAGDGWSLAPLRADLVAAYLARRDGQAPSWEPLPVQYADYTVWQRELLGAEDDPDAVFTAQVGYWRAALAGLPDELSLPTDLPRPAASSFRGDTFTFDFRPELYAAMTALVTRTGTTLFMVLQAGLAALLTRLGAGTDIPLGSPIAGRTDTALDDLIGFFVNMLVLRTDTSGRPTFTELLTRVRERALAGYANQDVPFEYLVEALNPPRAAARHPLFQTGLVLQNAATTDIEMPGLHVRPYRVPTGTARFDLMISVREQHGTLTATLEYSTDLYEPDSVRILAERWQRLLVAATDRPDTPITDIAVLSADELAWLCAPPAPAATIGVLPGPAGTPTGPAAPARIAALVGQPENAAAIHQAIFAAGAVCVPVDPDWPGTRIRAVLAAAGAELLITDLAQLPDGVGPDIAVRGPLDLPASGATPWPDEAAYLLYDRETDGLVTQTHRGLAAVAADPRWSGTAGPLFVERLLLTTAPAATVWAPLLSGRTIVSDPGQATEIMLTAAAFHRMAGADPAALPNAGHIVVLDGLPRSTAVDAVTAACPGTTVLGVPGTPSTGGAPLAGETVGGTARYVLDDDLRPVPPGVVGQLYVAGPAIGRECHGAASRTAERWIPCPFGPPGGRMLRTGRLGRWTTGGELRLVVPAALVEDVTSSHPHVADVALVGGDRRVAYVVASGSVAPEPDELMNWLAERLPESSVPDAVVVVDALPLTPDGGVDWSALTEAPAVAESRPPRNAREERLCRLFADVLGRSDVGVEEGFFALGGDSIVSIQLVARARAAGLLFTAQDVYRYKTPAAIAVVAAEPDAGADDSTGPVPAPPHVAWSRGRPDSPDRHHTMVLRAPDGATPELLREALEAVWRRHGALRVRLDEAVIPVAAEDARPGLLDVVDASDFDERTWTEQAGSAATAAAARLDPGAGTMLQAVHLDPGPPGGGWLVVVVHDFAADAESLRVLADGLADAYAAVAGGRPPALNGPALSYRSWASPLPELAAELAGELPHWCQVLATAQPPWPPDGADAGTAPPLRTVLPAQTGTALLTTTAAAFLATTEELLLAALAIAVAGAGNSPDTGVLIEVDPQDRPAGLAPGEIGRFTAPVPVCLRPGRIEQSDGAALSDAVKQIKEQIRAAYAGGLSFGLLRYLNPETAAVLGGLDLPPIGFCHRGPASGGSANPASDAWPEVPGVVDGGDRAPGGYLLSLGTGTTREGRLAATWQWDRGVLSAVQVRRLSDDWVEVLSTLVEAAEGKGVRGLTPSDVGLVSLSQADLDELDLNWMT</sequence>
<dbReference type="Pfam" id="PF00550">
    <property type="entry name" value="PP-binding"/>
    <property type="match status" value="4"/>
</dbReference>
<dbReference type="NCBIfam" id="NF003417">
    <property type="entry name" value="PRK04813.1"/>
    <property type="match status" value="6"/>
</dbReference>
<dbReference type="SUPFAM" id="SSF56801">
    <property type="entry name" value="Acetyl-CoA synthetase-like"/>
    <property type="match status" value="4"/>
</dbReference>
<protein>
    <recommendedName>
        <fullName evidence="7">Carrier domain-containing protein</fullName>
    </recommendedName>
</protein>
<evidence type="ECO:0000313" key="9">
    <source>
        <dbReference type="Proteomes" id="UP000637628"/>
    </source>
</evidence>
<keyword evidence="9" id="KW-1185">Reference proteome</keyword>
<reference evidence="8 9" key="1">
    <citation type="submission" date="2021-01" db="EMBL/GenBank/DDBJ databases">
        <title>Whole genome shotgun sequence of Actinoplanes durhamensis NBRC 14914.</title>
        <authorList>
            <person name="Komaki H."/>
            <person name="Tamura T."/>
        </authorList>
    </citation>
    <scope>NUCLEOTIDE SEQUENCE [LARGE SCALE GENOMIC DNA]</scope>
    <source>
        <strain evidence="8 9">NBRC 14914</strain>
    </source>
</reference>
<dbReference type="InterPro" id="IPR010071">
    <property type="entry name" value="AA_adenyl_dom"/>
</dbReference>
<dbReference type="SUPFAM" id="SSF47336">
    <property type="entry name" value="ACP-like"/>
    <property type="match status" value="4"/>
</dbReference>
<dbReference type="InterPro" id="IPR023213">
    <property type="entry name" value="CAT-like_dom_sf"/>
</dbReference>
<comment type="cofactor">
    <cofactor evidence="1">
        <name>pantetheine 4'-phosphate</name>
        <dbReference type="ChEBI" id="CHEBI:47942"/>
    </cofactor>
</comment>
<dbReference type="PANTHER" id="PTHR45527">
    <property type="entry name" value="NONRIBOSOMAL PEPTIDE SYNTHETASE"/>
    <property type="match status" value="1"/>
</dbReference>
<keyword evidence="4" id="KW-0677">Repeat</keyword>
<comment type="caution">
    <text evidence="8">The sequence shown here is derived from an EMBL/GenBank/DDBJ whole genome shotgun (WGS) entry which is preliminary data.</text>
</comment>
<evidence type="ECO:0000313" key="8">
    <source>
        <dbReference type="EMBL" id="GIE07874.1"/>
    </source>
</evidence>
<dbReference type="Pfam" id="PF00501">
    <property type="entry name" value="AMP-binding"/>
    <property type="match status" value="4"/>
</dbReference>
<dbReference type="Pfam" id="PF13193">
    <property type="entry name" value="AMP-binding_C"/>
    <property type="match status" value="4"/>
</dbReference>
<proteinExistence type="predicted"/>
<dbReference type="InterPro" id="IPR036736">
    <property type="entry name" value="ACP-like_sf"/>
</dbReference>
<dbReference type="Proteomes" id="UP000637628">
    <property type="component" value="Unassembled WGS sequence"/>
</dbReference>
<dbReference type="NCBIfam" id="TIGR01733">
    <property type="entry name" value="AA-adenyl-dom"/>
    <property type="match status" value="2"/>
</dbReference>
<dbReference type="PROSITE" id="PS50075">
    <property type="entry name" value="CARRIER"/>
    <property type="match status" value="4"/>
</dbReference>